<accession>A0A9Q1BZK7</accession>
<dbReference type="SMART" id="SM00980">
    <property type="entry name" value="THAP"/>
    <property type="match status" value="1"/>
</dbReference>
<name>A0A9Q1BZK7_HOLLE</name>
<dbReference type="AlphaFoldDB" id="A0A9Q1BZK7"/>
<keyword evidence="3" id="KW-0862">Zinc</keyword>
<keyword evidence="4 5" id="KW-0238">DNA-binding</keyword>
<dbReference type="SUPFAM" id="SSF57716">
    <property type="entry name" value="Glucocorticoid receptor-like (DNA-binding domain)"/>
    <property type="match status" value="1"/>
</dbReference>
<dbReference type="InterPro" id="IPR048366">
    <property type="entry name" value="TNP-like_GBD"/>
</dbReference>
<sequence>MPESCIAFGCTNRRRKGSGISFHRLPLCNAALLNKWLANISRDSFEPTTHHVICSEHFQKEDYVRGMHPRDDVATVYHELLPGAVPSVFPSHPSHKQKQTKKRPPPKSRLPPAKLRLTDLESFSKTYNVLEEHGYCASPNLVEEKLKETKQQLHEARNELRVVKQKVKRQGAKIGNLLQAVKDQSLINEGQLDLLKLNFGESAFLLFENELKAKDTDKHGHRYSEELKQFAVTLHFYSAQAYDFLRQYLHLPHPRTIRHWSAALNCSPGFQTEVIEHLKNKVSGEPFQKHCTLMFDAMALKKEVVYDPKNGNYGGFVDCGNILPSDSDSLATEALVFMAVGLTSNWKFPVAYYLVDHLPGAIQAEIVRQLISILTEAGLVVHGVVCDGSYANQNTSSLLGCSVTPTGLKHFFPHPTNPNEKVYFIFDTCHLIKLIRNCFATYGTIYHQEKPIMWSYIEKLHEVQQKDNLNLANKVKAKHVLWQQHKMNVKLAVQALSSSVADAIDFLRDDLHLPQFSGSEKTTEFIRIVDKLFDFMNSRSPHAKGYKQPMRLTNLTGRKKWLMETKEYLGELKDATGQPLTKCRRKTAWVGFMVTIESVTEICHNLLTNSQPAHYVCTFKMSQDHLESFFSRIRRRGGWNNNPNCLQFKWALRAILQKNSIMPSKSANISIDEPENALFIQRKPASVRKVNESMQKFANLLHEPSEFHDHILHYIAGYVSKHVMEHCKCTKCCIALHNQNAHDGVNDHSYCADGTHACFTKRKDRGGLRKARDDVFKIVKTTDNVFRWVPLGITYQYFNSKLFHSFLIFAYTAEPYM</sequence>
<keyword evidence="10" id="KW-1185">Reference proteome</keyword>
<evidence type="ECO:0000259" key="8">
    <source>
        <dbReference type="PROSITE" id="PS50950"/>
    </source>
</evidence>
<dbReference type="SMART" id="SM00692">
    <property type="entry name" value="DM3"/>
    <property type="match status" value="1"/>
</dbReference>
<dbReference type="Proteomes" id="UP001152320">
    <property type="component" value="Chromosome 10"/>
</dbReference>
<dbReference type="Pfam" id="PF12017">
    <property type="entry name" value="Tnp_P_element"/>
    <property type="match status" value="1"/>
</dbReference>
<dbReference type="OrthoDB" id="7312725at2759"/>
<feature type="coiled-coil region" evidence="6">
    <location>
        <begin position="146"/>
        <end position="173"/>
    </location>
</feature>
<evidence type="ECO:0000256" key="5">
    <source>
        <dbReference type="PROSITE-ProRule" id="PRU00309"/>
    </source>
</evidence>
<dbReference type="InterPro" id="IPR048365">
    <property type="entry name" value="TNP-like_RNaseH_N"/>
</dbReference>
<proteinExistence type="predicted"/>
<gene>
    <name evidence="9" type="ORF">HOLleu_22712</name>
</gene>
<dbReference type="EMBL" id="JAIZAY010000010">
    <property type="protein sequence ID" value="KAJ8035469.1"/>
    <property type="molecule type" value="Genomic_DNA"/>
</dbReference>
<dbReference type="Pfam" id="PF21789">
    <property type="entry name" value="TNP-like_RNaseH_C"/>
    <property type="match status" value="1"/>
</dbReference>
<dbReference type="Pfam" id="PF05485">
    <property type="entry name" value="THAP"/>
    <property type="match status" value="1"/>
</dbReference>
<evidence type="ECO:0000256" key="7">
    <source>
        <dbReference type="SAM" id="MobiDB-lite"/>
    </source>
</evidence>
<keyword evidence="2 5" id="KW-0863">Zinc-finger</keyword>
<evidence type="ECO:0000256" key="6">
    <source>
        <dbReference type="SAM" id="Coils"/>
    </source>
</evidence>
<dbReference type="InterPro" id="IPR021896">
    <property type="entry name" value="THAP9-like_HTH"/>
</dbReference>
<comment type="caution">
    <text evidence="9">The sequence shown here is derived from an EMBL/GenBank/DDBJ whole genome shotgun (WGS) entry which is preliminary data.</text>
</comment>
<feature type="compositionally biased region" description="Basic residues" evidence="7">
    <location>
        <begin position="93"/>
        <end position="106"/>
    </location>
</feature>
<dbReference type="PROSITE" id="PS50950">
    <property type="entry name" value="ZF_THAP"/>
    <property type="match status" value="1"/>
</dbReference>
<evidence type="ECO:0000256" key="3">
    <source>
        <dbReference type="ARBA" id="ARBA00022833"/>
    </source>
</evidence>
<evidence type="ECO:0000256" key="4">
    <source>
        <dbReference type="ARBA" id="ARBA00023125"/>
    </source>
</evidence>
<evidence type="ECO:0000313" key="9">
    <source>
        <dbReference type="EMBL" id="KAJ8035469.1"/>
    </source>
</evidence>
<keyword evidence="6" id="KW-0175">Coiled coil</keyword>
<evidence type="ECO:0000313" key="10">
    <source>
        <dbReference type="Proteomes" id="UP001152320"/>
    </source>
</evidence>
<evidence type="ECO:0000256" key="1">
    <source>
        <dbReference type="ARBA" id="ARBA00022723"/>
    </source>
</evidence>
<organism evidence="9 10">
    <name type="scientific">Holothuria leucospilota</name>
    <name type="common">Black long sea cucumber</name>
    <name type="synonym">Mertensiothuria leucospilota</name>
    <dbReference type="NCBI Taxonomy" id="206669"/>
    <lineage>
        <taxon>Eukaryota</taxon>
        <taxon>Metazoa</taxon>
        <taxon>Echinodermata</taxon>
        <taxon>Eleutherozoa</taxon>
        <taxon>Echinozoa</taxon>
        <taxon>Holothuroidea</taxon>
        <taxon>Aspidochirotacea</taxon>
        <taxon>Aspidochirotida</taxon>
        <taxon>Holothuriidae</taxon>
        <taxon>Holothuria</taxon>
    </lineage>
</organism>
<evidence type="ECO:0000256" key="2">
    <source>
        <dbReference type="ARBA" id="ARBA00022771"/>
    </source>
</evidence>
<dbReference type="GO" id="GO:0003677">
    <property type="term" value="F:DNA binding"/>
    <property type="evidence" value="ECO:0007669"/>
    <property type="project" value="UniProtKB-UniRule"/>
</dbReference>
<dbReference type="Pfam" id="PF21787">
    <property type="entry name" value="TNP-like_RNaseH_N"/>
    <property type="match status" value="1"/>
</dbReference>
<dbReference type="Pfam" id="PF21788">
    <property type="entry name" value="TNP-like_GBD"/>
    <property type="match status" value="1"/>
</dbReference>
<protein>
    <submittedName>
        <fullName evidence="9">DNA transposase THAP9</fullName>
    </submittedName>
</protein>
<dbReference type="InterPro" id="IPR006612">
    <property type="entry name" value="THAP_Znf"/>
</dbReference>
<feature type="region of interest" description="Disordered" evidence="7">
    <location>
        <begin position="87"/>
        <end position="112"/>
    </location>
</feature>
<dbReference type="PANTHER" id="PTHR47577">
    <property type="entry name" value="THAP DOMAIN-CONTAINING PROTEIN 6"/>
    <property type="match status" value="1"/>
</dbReference>
<keyword evidence="1" id="KW-0479">Metal-binding</keyword>
<reference evidence="9" key="1">
    <citation type="submission" date="2021-10" db="EMBL/GenBank/DDBJ databases">
        <title>Tropical sea cucumber genome reveals ecological adaptation and Cuvierian tubules defense mechanism.</title>
        <authorList>
            <person name="Chen T."/>
        </authorList>
    </citation>
    <scope>NUCLEOTIDE SEQUENCE</scope>
    <source>
        <strain evidence="9">Nanhai2018</strain>
        <tissue evidence="9">Muscle</tissue>
    </source>
</reference>
<dbReference type="GO" id="GO:0008270">
    <property type="term" value="F:zinc ion binding"/>
    <property type="evidence" value="ECO:0007669"/>
    <property type="project" value="UniProtKB-KW"/>
</dbReference>
<feature type="domain" description="THAP-type" evidence="8">
    <location>
        <begin position="1"/>
        <end position="89"/>
    </location>
</feature>
<dbReference type="PANTHER" id="PTHR47577:SF2">
    <property type="entry name" value="THAP DOMAIN CONTAINING 9"/>
    <property type="match status" value="1"/>
</dbReference>
<dbReference type="InterPro" id="IPR048367">
    <property type="entry name" value="TNP-like_RNaseH_C"/>
</dbReference>